<name>A0A942DZH7_9HYPH</name>
<gene>
    <name evidence="1" type="ORF">KEU06_15495</name>
</gene>
<keyword evidence="2" id="KW-1185">Reference proteome</keyword>
<sequence>MDVHIDYQPRAQFLGFHTRKQRWACVVAHRRAGKTVACIADLVDWALRETKKNPRFAYIAPTYAQAKDVVWSYLKDMTATIPGVVVKEAELSVTFPHNNARIRLYGSDNYDRMRGIYLDGCIIDEAGDQDPRAWSEVIRPALSDRKGWAVFIGTPKGKNQFYDIYQNSLTDPAWFSLILKASETALIDYSELADAKRAMSKEQYQQEFECSFTAGIMGAFYAKGIEELEQGNHLTSVPYDRSADVFASMDLGINDSTAIWVGQLVGREFHFIDHYENSGEDLGHYVDWLKSRSYPIHQLILPHDADARELQTGKSRAQFLRERGFKCRVLPRTNDLMGDIDLVRSKFNRFWFDATSCARGVDCLRNYKAEYDHKNQILKRKPLHDWTSNSADSFRYMIIGMDERPKQKEYTKRFVSGLV</sequence>
<proteinExistence type="predicted"/>
<reference evidence="1" key="1">
    <citation type="submission" date="2021-04" db="EMBL/GenBank/DDBJ databases">
        <title>Pseudaminobacter soli sp. nov., isolated from paddy soil contaminated by heavy metals.</title>
        <authorList>
            <person name="Zhang K."/>
        </authorList>
    </citation>
    <scope>NUCLEOTIDE SEQUENCE</scope>
    <source>
        <strain evidence="1">19-2017</strain>
    </source>
</reference>
<dbReference type="Gene3D" id="3.40.50.300">
    <property type="entry name" value="P-loop containing nucleotide triphosphate hydrolases"/>
    <property type="match status" value="1"/>
</dbReference>
<protein>
    <submittedName>
        <fullName evidence="1">Terminase family protein</fullName>
    </submittedName>
</protein>
<evidence type="ECO:0000313" key="1">
    <source>
        <dbReference type="EMBL" id="MBS3650017.1"/>
    </source>
</evidence>
<dbReference type="AlphaFoldDB" id="A0A942DZH7"/>
<dbReference type="RefSeq" id="WP_188255585.1">
    <property type="nucleotide sequence ID" value="NZ_JABVCF010000008.1"/>
</dbReference>
<dbReference type="EMBL" id="JAGWCR010000008">
    <property type="protein sequence ID" value="MBS3650017.1"/>
    <property type="molecule type" value="Genomic_DNA"/>
</dbReference>
<accession>A0A942DZH7</accession>
<comment type="caution">
    <text evidence="1">The sequence shown here is derived from an EMBL/GenBank/DDBJ whole genome shotgun (WGS) entry which is preliminary data.</text>
</comment>
<evidence type="ECO:0000313" key="2">
    <source>
        <dbReference type="Proteomes" id="UP000680348"/>
    </source>
</evidence>
<dbReference type="Pfam" id="PF03237">
    <property type="entry name" value="Terminase_6N"/>
    <property type="match status" value="1"/>
</dbReference>
<dbReference type="InterPro" id="IPR027417">
    <property type="entry name" value="P-loop_NTPase"/>
</dbReference>
<organism evidence="1 2">
    <name type="scientific">Pseudaminobacter soli</name>
    <name type="common">ex Zhang et al. 2022</name>
    <dbReference type="NCBI Taxonomy" id="2831468"/>
    <lineage>
        <taxon>Bacteria</taxon>
        <taxon>Pseudomonadati</taxon>
        <taxon>Pseudomonadota</taxon>
        <taxon>Alphaproteobacteria</taxon>
        <taxon>Hyphomicrobiales</taxon>
        <taxon>Phyllobacteriaceae</taxon>
        <taxon>Pseudaminobacter</taxon>
    </lineage>
</organism>
<dbReference type="Proteomes" id="UP000680348">
    <property type="component" value="Unassembled WGS sequence"/>
</dbReference>
<dbReference type="Gene3D" id="3.30.420.280">
    <property type="match status" value="1"/>
</dbReference>